<evidence type="ECO:0000313" key="2">
    <source>
        <dbReference type="Proteomes" id="UP000317636"/>
    </source>
</evidence>
<comment type="caution">
    <text evidence="1">The sequence shown here is derived from an EMBL/GenBank/DDBJ whole genome shotgun (WGS) entry which is preliminary data.</text>
</comment>
<gene>
    <name evidence="1" type="ORF">FJ659_15235</name>
</gene>
<dbReference type="Proteomes" id="UP000317636">
    <property type="component" value="Unassembled WGS sequence"/>
</dbReference>
<accession>A0AC61T7D7</accession>
<name>A0AC61T7D7_9BACI</name>
<evidence type="ECO:0000313" key="1">
    <source>
        <dbReference type="EMBL" id="TPV44549.1"/>
    </source>
</evidence>
<dbReference type="EMBL" id="VHIV01000002">
    <property type="protein sequence ID" value="TPV44549.1"/>
    <property type="molecule type" value="Genomic_DNA"/>
</dbReference>
<proteinExistence type="predicted"/>
<reference evidence="1" key="1">
    <citation type="submission" date="2019-06" db="EMBL/GenBank/DDBJ databases">
        <title>Draft genome sequence of Bacillus sp. strain MHSD28.</title>
        <authorList>
            <person name="Makuwa S.C."/>
            <person name="Serepa-Dlamini M.H."/>
        </authorList>
    </citation>
    <scope>NUCLEOTIDE SEQUENCE</scope>
    <source>
        <strain evidence="1">MHSD28</strain>
    </source>
</reference>
<sequence>MKVKHRLLLELRRKHKMTQQELGEQLNKAKETISRYENGVKNPSLQTLCAYSEVFGVTIDELIEKKMKV</sequence>
<protein>
    <submittedName>
        <fullName evidence="1">Helix-turn-helix transcriptional regulator</fullName>
    </submittedName>
</protein>
<organism evidence="1 2">
    <name type="scientific">Bacillus dicomae</name>
    <dbReference type="NCBI Taxonomy" id="3088378"/>
    <lineage>
        <taxon>Bacteria</taxon>
        <taxon>Bacillati</taxon>
        <taxon>Bacillota</taxon>
        <taxon>Bacilli</taxon>
        <taxon>Bacillales</taxon>
        <taxon>Bacillaceae</taxon>
        <taxon>Bacillus</taxon>
        <taxon>Bacillus cereus group</taxon>
    </lineage>
</organism>
<keyword evidence="2" id="KW-1185">Reference proteome</keyword>